<evidence type="ECO:0000259" key="2">
    <source>
        <dbReference type="Pfam" id="PF26118"/>
    </source>
</evidence>
<feature type="compositionally biased region" description="Basic and acidic residues" evidence="1">
    <location>
        <begin position="466"/>
        <end position="475"/>
    </location>
</feature>
<dbReference type="KEGG" id="tmn:UCRPA7_2848"/>
<reference evidence="4" key="1">
    <citation type="journal article" date="2013" name="Genome Announc.">
        <title>Draft genome sequence of the ascomycete Phaeoacremonium aleophilum strain UCR-PA7, a causal agent of the esca disease complex in grapevines.</title>
        <authorList>
            <person name="Blanco-Ulate B."/>
            <person name="Rolshausen P."/>
            <person name="Cantu D."/>
        </authorList>
    </citation>
    <scope>NUCLEOTIDE SEQUENCE [LARGE SCALE GENOMIC DNA]</scope>
    <source>
        <strain evidence="4">UCR-PA7</strain>
    </source>
</reference>
<feature type="region of interest" description="Disordered" evidence="1">
    <location>
        <begin position="1"/>
        <end position="482"/>
    </location>
</feature>
<dbReference type="AlphaFoldDB" id="R8BQH0"/>
<feature type="region of interest" description="Disordered" evidence="1">
    <location>
        <begin position="539"/>
        <end position="662"/>
    </location>
</feature>
<dbReference type="GeneID" id="19323138"/>
<feature type="compositionally biased region" description="Basic and acidic residues" evidence="1">
    <location>
        <begin position="620"/>
        <end position="634"/>
    </location>
</feature>
<dbReference type="HOGENOM" id="CLU_005727_0_0_1"/>
<protein>
    <submittedName>
        <fullName evidence="3">Putative zinc finger protein dhhc domain containing protein</fullName>
    </submittedName>
</protein>
<dbReference type="EMBL" id="KB932984">
    <property type="protein sequence ID" value="EOO01628.1"/>
    <property type="molecule type" value="Genomic_DNA"/>
</dbReference>
<dbReference type="PANTHER" id="PTHR42081:SF1">
    <property type="entry name" value="ZINC FINGER PROTEIN DHHC DOMAIN CONTAINING PROTEIN"/>
    <property type="match status" value="1"/>
</dbReference>
<feature type="compositionally biased region" description="Basic and acidic residues" evidence="1">
    <location>
        <begin position="410"/>
        <end position="443"/>
    </location>
</feature>
<dbReference type="RefSeq" id="XP_007913570.1">
    <property type="nucleotide sequence ID" value="XM_007915379.1"/>
</dbReference>
<feature type="compositionally biased region" description="Basic and acidic residues" evidence="1">
    <location>
        <begin position="233"/>
        <end position="321"/>
    </location>
</feature>
<dbReference type="OrthoDB" id="5418088at2759"/>
<evidence type="ECO:0000256" key="1">
    <source>
        <dbReference type="SAM" id="MobiDB-lite"/>
    </source>
</evidence>
<sequence>MDNDEYLRLRERTADDRLAPRTERSARPPSIYASVPRHANAPIDYGDEGYEYTKPSDLARSREDELVQRELRDRDRDRDYFHDESITSRGFGLRTDLEPKRDEYEYRRDADLRERERDDRAPARERREEQRREVRRDPEDREPRRRSDEDLDRIVARDERKDADRDRDRDRERDRDRKSRDTVVRKDDDRPERKSSKDDAARVEDDRDKGKVREKLATGLGIAASAIGLGPALKDKEKDKDKDDKDDDIPKRRKDVDDDRRREIEIVEAPDSRTADRYKSRPEVDERKVRDVVEDIPVRSRTDRDEDDIRERNRRDAEAKLNGDSVEPSPREGNSSSEEGRTPRVRRKRHSSAFKPTDTAGLLALKEQMKAMEASEKQKDRPVIKEPSPERRSPPSSSKRSSFEAPPSALKDESRGRELMIPGSEERQVRILSPPRDKDDKKPVKGILKQPKTQFPEEPNPVREGVAPHKDDKTKANVPPGARWTKISRKLVNPEALTIGKERFEVRDDFVIVLRVLSREEIQAYTAATAQLREMRRKEYEKDVDDEEEGRRRAHRSHRRDPRDEEEDERRYREERDRGDRDRDRDRERDRDRGDRDRDRDRKEDRHRRHRHHDDDDDVESSRPRTIEYYDDGHRHSHRHRDKDRDAVAKIAGVRHQDVHIY</sequence>
<feature type="compositionally biased region" description="Basic and acidic residues" evidence="1">
    <location>
        <begin position="367"/>
        <end position="393"/>
    </location>
</feature>
<feature type="compositionally biased region" description="Basic and acidic residues" evidence="1">
    <location>
        <begin position="95"/>
        <end position="216"/>
    </location>
</feature>
<feature type="compositionally biased region" description="Basic and acidic residues" evidence="1">
    <location>
        <begin position="1"/>
        <end position="26"/>
    </location>
</feature>
<name>R8BQH0_PHAM7</name>
<feature type="compositionally biased region" description="Basic and acidic residues" evidence="1">
    <location>
        <begin position="57"/>
        <end position="86"/>
    </location>
</feature>
<dbReference type="InterPro" id="IPR058348">
    <property type="entry name" value="DUF8035"/>
</dbReference>
<organism evidence="3 4">
    <name type="scientific">Phaeoacremonium minimum (strain UCR-PA7)</name>
    <name type="common">Esca disease fungus</name>
    <name type="synonym">Togninia minima</name>
    <dbReference type="NCBI Taxonomy" id="1286976"/>
    <lineage>
        <taxon>Eukaryota</taxon>
        <taxon>Fungi</taxon>
        <taxon>Dikarya</taxon>
        <taxon>Ascomycota</taxon>
        <taxon>Pezizomycotina</taxon>
        <taxon>Sordariomycetes</taxon>
        <taxon>Sordariomycetidae</taxon>
        <taxon>Togniniales</taxon>
        <taxon>Togniniaceae</taxon>
        <taxon>Phaeoacremonium</taxon>
    </lineage>
</organism>
<feature type="domain" description="DUF8035" evidence="2">
    <location>
        <begin position="482"/>
        <end position="534"/>
    </location>
</feature>
<dbReference type="PANTHER" id="PTHR42081">
    <property type="entry name" value="ZINC FINGER PROTEIN DHHC DOMAIN CONTAINING PROTEIN"/>
    <property type="match status" value="1"/>
</dbReference>
<dbReference type="Proteomes" id="UP000014074">
    <property type="component" value="Unassembled WGS sequence"/>
</dbReference>
<feature type="compositionally biased region" description="Basic residues" evidence="1">
    <location>
        <begin position="343"/>
        <end position="352"/>
    </location>
</feature>
<proteinExistence type="predicted"/>
<evidence type="ECO:0000313" key="4">
    <source>
        <dbReference type="Proteomes" id="UP000014074"/>
    </source>
</evidence>
<gene>
    <name evidence="3" type="ORF">UCRPA7_2848</name>
</gene>
<accession>R8BQH0</accession>
<evidence type="ECO:0000313" key="3">
    <source>
        <dbReference type="EMBL" id="EOO01628.1"/>
    </source>
</evidence>
<feature type="compositionally biased region" description="Basic and acidic residues" evidence="1">
    <location>
        <begin position="569"/>
        <end position="604"/>
    </location>
</feature>
<feature type="compositionally biased region" description="Low complexity" evidence="1">
    <location>
        <begin position="394"/>
        <end position="408"/>
    </location>
</feature>
<dbReference type="Pfam" id="PF26118">
    <property type="entry name" value="DUF8035"/>
    <property type="match status" value="1"/>
</dbReference>
<dbReference type="eggNOG" id="ENOG502SM5I">
    <property type="taxonomic scope" value="Eukaryota"/>
</dbReference>
<keyword evidence="4" id="KW-1185">Reference proteome</keyword>
<feature type="compositionally biased region" description="Low complexity" evidence="1">
    <location>
        <begin position="217"/>
        <end position="232"/>
    </location>
</feature>